<dbReference type="EMBL" id="QRLN01000008">
    <property type="protein sequence ID" value="RHJ12572.1"/>
    <property type="molecule type" value="Genomic_DNA"/>
</dbReference>
<evidence type="ECO:0000313" key="3">
    <source>
        <dbReference type="EMBL" id="MDE1204919.1"/>
    </source>
</evidence>
<dbReference type="Proteomes" id="UP001211731">
    <property type="component" value="Unassembled WGS sequence"/>
</dbReference>
<proteinExistence type="predicted"/>
<evidence type="ECO:0000313" key="10">
    <source>
        <dbReference type="Proteomes" id="UP000285697"/>
    </source>
</evidence>
<dbReference type="Proteomes" id="UP001149331">
    <property type="component" value="Unassembled WGS sequence"/>
</dbReference>
<dbReference type="Proteomes" id="UP001297422">
    <property type="component" value="Unassembled WGS sequence"/>
</dbReference>
<dbReference type="Proteomes" id="UP000283834">
    <property type="component" value="Unassembled WGS sequence"/>
</dbReference>
<reference evidence="3" key="5">
    <citation type="submission" date="2022-12" db="EMBL/GenBank/DDBJ databases">
        <title>Genome of R. gnavus strain RSHDN_120.</title>
        <authorList>
            <person name="Abdugheni R."/>
        </authorList>
    </citation>
    <scope>NUCLEOTIDE SEQUENCE</scope>
    <source>
        <strain evidence="3">RSHDN_120</strain>
    </source>
</reference>
<evidence type="ECO:0000313" key="6">
    <source>
        <dbReference type="EMBL" id="RHG19311.1"/>
    </source>
</evidence>
<dbReference type="EMBL" id="JAAIRM010000032">
    <property type="protein sequence ID" value="NSI20499.1"/>
    <property type="molecule type" value="Genomic_DNA"/>
</dbReference>
<reference evidence="8 9" key="1">
    <citation type="submission" date="2018-08" db="EMBL/GenBank/DDBJ databases">
        <title>A genome reference for cultivated species of the human gut microbiota.</title>
        <authorList>
            <person name="Zou Y."/>
            <person name="Xue W."/>
            <person name="Luo G."/>
        </authorList>
    </citation>
    <scope>NUCLEOTIDE SEQUENCE [LARGE SCALE GENOMIC DNA]</scope>
    <source>
        <strain evidence="5 8">AF19-16AC</strain>
        <strain evidence="7 9">AM12-54</strain>
        <strain evidence="6 10">AM22-7AC</strain>
    </source>
</reference>
<dbReference type="AlphaFoldDB" id="A0A2N5NNI2"/>
<accession>A0A2N5NNI2</accession>
<dbReference type="EMBL" id="JAJBNC010000014">
    <property type="protein sequence ID" value="MCB5494076.1"/>
    <property type="molecule type" value="Genomic_DNA"/>
</dbReference>
<name>A0A2N5NNI2_MEDGN</name>
<evidence type="ECO:0000313" key="1">
    <source>
        <dbReference type="EMBL" id="MCB5494076.1"/>
    </source>
</evidence>
<gene>
    <name evidence="7" type="ORF">DW142_07470</name>
    <name evidence="6" type="ORF">DW270_08280</name>
    <name evidence="5" type="ORF">DWX36_16415</name>
    <name evidence="4" type="ORF">G4958_14360</name>
    <name evidence="1" type="ORF">LIQ10_10065</name>
    <name evidence="3" type="ORF">O4N78_15365</name>
    <name evidence="2" type="ORF">PNU63_09400</name>
</gene>
<reference evidence="4" key="3">
    <citation type="submission" date="2020-02" db="EMBL/GenBank/DDBJ databases">
        <authorList>
            <person name="Littmann E."/>
            <person name="Sorbara M."/>
        </authorList>
    </citation>
    <scope>NUCLEOTIDE SEQUENCE</scope>
    <source>
        <strain evidence="4">MSK.22.53</strain>
    </source>
</reference>
<evidence type="ECO:0000313" key="4">
    <source>
        <dbReference type="EMBL" id="NSI20499.1"/>
    </source>
</evidence>
<evidence type="ECO:0000313" key="9">
    <source>
        <dbReference type="Proteomes" id="UP000283992"/>
    </source>
</evidence>
<reference evidence="1" key="4">
    <citation type="submission" date="2021-10" db="EMBL/GenBank/DDBJ databases">
        <title>Collection of gut derived symbiotic bacterial strains cultured from healthy donors.</title>
        <authorList>
            <person name="Lin H."/>
            <person name="Littmann E."/>
            <person name="Claire K."/>
            <person name="Pamer E."/>
        </authorList>
    </citation>
    <scope>NUCLEOTIDE SEQUENCE</scope>
    <source>
        <strain evidence="1">MSK.23.4</strain>
    </source>
</reference>
<reference evidence="4" key="2">
    <citation type="journal article" date="2020" name="Cell Host Microbe">
        <title>Functional and Genomic Variation between Human-Derived Isolates of Lachnospiraceae Reveals Inter- and Intra-Species Diversity.</title>
        <authorList>
            <person name="Sorbara M.T."/>
            <person name="Littmann E.R."/>
            <person name="Fontana E."/>
            <person name="Moody T.U."/>
            <person name="Kohout C.E."/>
            <person name="Gjonbalaj M."/>
            <person name="Eaton V."/>
            <person name="Seok R."/>
            <person name="Leiner I.M."/>
            <person name="Pamer E.G."/>
        </authorList>
    </citation>
    <scope>NUCLEOTIDE SEQUENCE</scope>
    <source>
        <strain evidence="4">MSK.22.53</strain>
    </source>
</reference>
<evidence type="ECO:0000313" key="5">
    <source>
        <dbReference type="EMBL" id="RGT35352.1"/>
    </source>
</evidence>
<reference evidence="2" key="6">
    <citation type="submission" date="2023-01" db="EMBL/GenBank/DDBJ databases">
        <title>Human gut microbiome strain richness.</title>
        <authorList>
            <person name="Chen-Liaw A."/>
        </authorList>
    </citation>
    <scope>NUCLEOTIDE SEQUENCE</scope>
    <source>
        <strain evidence="2">1001217st1_A9_1001217B_191108</strain>
    </source>
</reference>
<dbReference type="EMBL" id="QRWQ01000030">
    <property type="protein sequence ID" value="RGT35352.1"/>
    <property type="molecule type" value="Genomic_DNA"/>
</dbReference>
<dbReference type="EMBL" id="QRIA01000008">
    <property type="protein sequence ID" value="RHG19311.1"/>
    <property type="molecule type" value="Genomic_DNA"/>
</dbReference>
<comment type="caution">
    <text evidence="5">The sequence shown here is derived from an EMBL/GenBank/DDBJ whole genome shotgun (WGS) entry which is preliminary data.</text>
</comment>
<dbReference type="Proteomes" id="UP000283992">
    <property type="component" value="Unassembled WGS sequence"/>
</dbReference>
<dbReference type="Proteomes" id="UP000285697">
    <property type="component" value="Unassembled WGS sequence"/>
</dbReference>
<evidence type="ECO:0000313" key="2">
    <source>
        <dbReference type="EMBL" id="MDB8738981.1"/>
    </source>
</evidence>
<dbReference type="EMBL" id="JAPZEG010000026">
    <property type="protein sequence ID" value="MDE1204919.1"/>
    <property type="molecule type" value="Genomic_DNA"/>
</dbReference>
<dbReference type="Proteomes" id="UP001296643">
    <property type="component" value="Unassembled WGS sequence"/>
</dbReference>
<dbReference type="RefSeq" id="WP_101874985.1">
    <property type="nucleotide sequence ID" value="NZ_CAXSNP010000022.1"/>
</dbReference>
<organism evidence="5 8">
    <name type="scientific">Mediterraneibacter gnavus</name>
    <name type="common">Ruminococcus gnavus</name>
    <dbReference type="NCBI Taxonomy" id="33038"/>
    <lineage>
        <taxon>Bacteria</taxon>
        <taxon>Bacillati</taxon>
        <taxon>Bacillota</taxon>
        <taxon>Clostridia</taxon>
        <taxon>Lachnospirales</taxon>
        <taxon>Lachnospiraceae</taxon>
        <taxon>Mediterraneibacter</taxon>
    </lineage>
</organism>
<protein>
    <submittedName>
        <fullName evidence="5">Uncharacterized protein</fullName>
    </submittedName>
</protein>
<evidence type="ECO:0000313" key="7">
    <source>
        <dbReference type="EMBL" id="RHJ12572.1"/>
    </source>
</evidence>
<evidence type="ECO:0000313" key="8">
    <source>
        <dbReference type="Proteomes" id="UP000283834"/>
    </source>
</evidence>
<dbReference type="EMBL" id="JAQMLR010000008">
    <property type="protein sequence ID" value="MDB8738981.1"/>
    <property type="molecule type" value="Genomic_DNA"/>
</dbReference>
<sequence length="167" mass="18349">MARYHMIVNSGTIPVYRRSDCSGPCGELYPGEVFVNLGVTTGYLNVNEVRFIDPDGRYTLGFINSYDGSYGNLAYSGTLQNMTNLGSCYCFRLRHGLNIVDGNNNYVTSLAAGNMVYTKSATAGASDEKNMSIIAYNQNGKIVSGNYFIKLNYAYGSMFASNFCLMK</sequence>